<sequence>MVDGQAISKSHGVPPEGWYEALPFADDVTLIHEPWMPPFYRGHMWLVRGRDRDLLIDAGLGHVPLRASLPILRGRPVTLLVSHVHWDHIGAAHEFDGPEDERLVHPALAAVLADPAPDATLFANYADGSRDADAFTRRPEGWSAGAHRIAPAPATGFVDEGDRIDLGGRSLTVLHTPGHCRGHLALFEERTGTLFAQDAVYDGPLVDTCPDSDIAAYRATLARLRAEIAPRIVHGGHFPSFGAVRFRQIVDAYLAATDPCGGAA</sequence>
<keyword evidence="3" id="KW-0378">Hydrolase</keyword>
<comment type="caution">
    <text evidence="3">The sequence shown here is derived from an EMBL/GenBank/DDBJ whole genome shotgun (WGS) entry which is preliminary data.</text>
</comment>
<reference evidence="3 4" key="2">
    <citation type="submission" date="2019-02" db="EMBL/GenBank/DDBJ databases">
        <title>'Lichenibacterium ramalinii' gen. nov. sp. nov., 'Lichenibacterium minor' gen. nov. sp. nov.</title>
        <authorList>
            <person name="Pankratov T."/>
        </authorList>
    </citation>
    <scope>NUCLEOTIDE SEQUENCE [LARGE SCALE GENOMIC DNA]</scope>
    <source>
        <strain evidence="3 4">RmlP001</strain>
    </source>
</reference>
<feature type="domain" description="Metallo-beta-lactamase" evidence="2">
    <location>
        <begin position="41"/>
        <end position="237"/>
    </location>
</feature>
<reference evidence="3 4" key="1">
    <citation type="submission" date="2018-09" db="EMBL/GenBank/DDBJ databases">
        <authorList>
            <person name="Grouzdev D.S."/>
            <person name="Krutkina M.S."/>
        </authorList>
    </citation>
    <scope>NUCLEOTIDE SEQUENCE [LARGE SCALE GENOMIC DNA]</scope>
    <source>
        <strain evidence="3 4">RmlP001</strain>
    </source>
</reference>
<protein>
    <submittedName>
        <fullName evidence="3">MBL fold metallo-hydrolase</fullName>
    </submittedName>
</protein>
<gene>
    <name evidence="3" type="ORF">D3272_07560</name>
</gene>
<dbReference type="InterPro" id="IPR001279">
    <property type="entry name" value="Metallo-B-lactamas"/>
</dbReference>
<dbReference type="Gene3D" id="3.60.15.10">
    <property type="entry name" value="Ribonuclease Z/Hydroxyacylglutathione hydrolase-like"/>
    <property type="match status" value="1"/>
</dbReference>
<evidence type="ECO:0000259" key="2">
    <source>
        <dbReference type="SMART" id="SM00849"/>
    </source>
</evidence>
<evidence type="ECO:0000256" key="1">
    <source>
        <dbReference type="ARBA" id="ARBA00005250"/>
    </source>
</evidence>
<dbReference type="GO" id="GO:0016787">
    <property type="term" value="F:hydrolase activity"/>
    <property type="evidence" value="ECO:0007669"/>
    <property type="project" value="UniProtKB-KW"/>
</dbReference>
<dbReference type="GO" id="GO:0017001">
    <property type="term" value="P:antibiotic catabolic process"/>
    <property type="evidence" value="ECO:0007669"/>
    <property type="project" value="UniProtKB-ARBA"/>
</dbReference>
<evidence type="ECO:0000313" key="4">
    <source>
        <dbReference type="Proteomes" id="UP000289411"/>
    </source>
</evidence>
<dbReference type="OrthoDB" id="9802991at2"/>
<dbReference type="Proteomes" id="UP000289411">
    <property type="component" value="Unassembled WGS sequence"/>
</dbReference>
<comment type="similarity">
    <text evidence="1">Belongs to the metallo-beta-lactamase superfamily. Class-B beta-lactamase family.</text>
</comment>
<proteinExistence type="inferred from homology"/>
<dbReference type="SMART" id="SM00849">
    <property type="entry name" value="Lactamase_B"/>
    <property type="match status" value="1"/>
</dbReference>
<name>A0A4Q2RFE5_9HYPH</name>
<dbReference type="InterPro" id="IPR050855">
    <property type="entry name" value="NDM-1-like"/>
</dbReference>
<dbReference type="PANTHER" id="PTHR42951:SF4">
    <property type="entry name" value="ACYL-COENZYME A THIOESTERASE MBLAC2"/>
    <property type="match status" value="1"/>
</dbReference>
<accession>A0A4Q2RFE5</accession>
<dbReference type="PANTHER" id="PTHR42951">
    <property type="entry name" value="METALLO-BETA-LACTAMASE DOMAIN-CONTAINING"/>
    <property type="match status" value="1"/>
</dbReference>
<keyword evidence="4" id="KW-1185">Reference proteome</keyword>
<dbReference type="RefSeq" id="WP_129218551.1">
    <property type="nucleotide sequence ID" value="NZ_QYBC01000005.1"/>
</dbReference>
<dbReference type="EMBL" id="QYBC01000005">
    <property type="protein sequence ID" value="RYB06041.1"/>
    <property type="molecule type" value="Genomic_DNA"/>
</dbReference>
<dbReference type="InterPro" id="IPR036866">
    <property type="entry name" value="RibonucZ/Hydroxyglut_hydro"/>
</dbReference>
<organism evidence="3 4">
    <name type="scientific">Lichenibacterium ramalinae</name>
    <dbReference type="NCBI Taxonomy" id="2316527"/>
    <lineage>
        <taxon>Bacteria</taxon>
        <taxon>Pseudomonadati</taxon>
        <taxon>Pseudomonadota</taxon>
        <taxon>Alphaproteobacteria</taxon>
        <taxon>Hyphomicrobiales</taxon>
        <taxon>Lichenihabitantaceae</taxon>
        <taxon>Lichenibacterium</taxon>
    </lineage>
</organism>
<dbReference type="AlphaFoldDB" id="A0A4Q2RFE5"/>
<dbReference type="Pfam" id="PF00753">
    <property type="entry name" value="Lactamase_B"/>
    <property type="match status" value="1"/>
</dbReference>
<evidence type="ECO:0000313" key="3">
    <source>
        <dbReference type="EMBL" id="RYB06041.1"/>
    </source>
</evidence>
<dbReference type="SUPFAM" id="SSF56281">
    <property type="entry name" value="Metallo-hydrolase/oxidoreductase"/>
    <property type="match status" value="1"/>
</dbReference>